<proteinExistence type="predicted"/>
<dbReference type="EMBL" id="FOOI01000032">
    <property type="protein sequence ID" value="SFH72534.1"/>
    <property type="molecule type" value="Genomic_DNA"/>
</dbReference>
<dbReference type="AlphaFoldDB" id="A0A1I3CD86"/>
<organism evidence="1 2">
    <name type="scientific">Actinopolymorpha cephalotaxi</name>
    <dbReference type="NCBI Taxonomy" id="504797"/>
    <lineage>
        <taxon>Bacteria</taxon>
        <taxon>Bacillati</taxon>
        <taxon>Actinomycetota</taxon>
        <taxon>Actinomycetes</taxon>
        <taxon>Propionibacteriales</taxon>
        <taxon>Actinopolymorphaceae</taxon>
        <taxon>Actinopolymorpha</taxon>
    </lineage>
</organism>
<evidence type="ECO:0000313" key="1">
    <source>
        <dbReference type="EMBL" id="SFH72534.1"/>
    </source>
</evidence>
<name>A0A1I3CD86_9ACTN</name>
<dbReference type="Proteomes" id="UP000199052">
    <property type="component" value="Unassembled WGS sequence"/>
</dbReference>
<reference evidence="1 2" key="1">
    <citation type="submission" date="2016-10" db="EMBL/GenBank/DDBJ databases">
        <authorList>
            <person name="de Groot N.N."/>
        </authorList>
    </citation>
    <scope>NUCLEOTIDE SEQUENCE [LARGE SCALE GENOMIC DNA]</scope>
    <source>
        <strain evidence="1 2">CPCC 202808</strain>
    </source>
</reference>
<gene>
    <name evidence="1" type="ORF">SAMN05421678_1329</name>
</gene>
<sequence>MPGAQLRRVPRPGMDLETLRRIGPFRPGIPRSQLTVPVSPDGRVDDTVLFQDPADAAKAYYLPRYRLRVSQATGHYEITTSLADGLWRTTFGLESFPAPEISRADATILPHQLSVSVSSAGQMVRDYPVAEFTPNFGDTQVRPEFVLLLALPERDALLRAFTRDEEQARLVVHRSITVAVQSAWRKPDPGVLVVVKPDVLDTHVILPDLVLSVGPNPIPEPIRHFEPIPIPEEGTPKPRPNETLLQAEGVAERLAQVNLRQQLVVDRSFRRFSLQPAVAAAPLLRQVVVRDDVRTPDVVVRDHRTPSGDGTGPIVRDHRRPLPIPWPLPVPPVPPVPIPDPGPVVVVDDPNDTESRYLLVSNTLDSVVPLRFDVDAHPYLFPSGQPAASKGFATLVVPWPAEGPTSRNHVYFQDQNGGNVFYYLPDAFLIGQLAEAPYGPELSFTVGRATDAQTGTERALALISVHLVPQTSPARLYAAAAALAGHVPAGAGPPELRAAVHPATCTLGLPGGAITTHAPPDLVRGWWVSESFAFDDLRDVYAVLTTGGAASALLRGRVDVTVDDEVHQVPVELRLDRPAVPPLSWMEKPGSDGSLTVTLLNEGDVELDVPVLSAWTDGAAASMTGPLPATLAPGATLDVTVIPSQAPAQPDKADVTLDVTGVRVVVQPEQVVSQTLDRRVERLPRVVTLITTTGGLGTSGDPERDLSVIGVQFEGVSGAVLLDHTTLQHDIAVPVPLEDWLLDRGLGSFRFRQTLVHVSGRSQADTDWRSTDSNLLALPQP</sequence>
<accession>A0A1I3CD86</accession>
<dbReference type="STRING" id="504797.SAMN05421678_1329"/>
<protein>
    <submittedName>
        <fullName evidence="1">Uncharacterized protein</fullName>
    </submittedName>
</protein>
<evidence type="ECO:0000313" key="2">
    <source>
        <dbReference type="Proteomes" id="UP000199052"/>
    </source>
</evidence>